<keyword evidence="3" id="KW-1185">Reference proteome</keyword>
<protein>
    <submittedName>
        <fullName evidence="2">Alpha/beta hydrolase</fullName>
    </submittedName>
</protein>
<dbReference type="Pfam" id="PF12697">
    <property type="entry name" value="Abhydrolase_6"/>
    <property type="match status" value="1"/>
</dbReference>
<dbReference type="SUPFAM" id="SSF53474">
    <property type="entry name" value="alpha/beta-Hydrolases"/>
    <property type="match status" value="1"/>
</dbReference>
<dbReference type="InterPro" id="IPR029058">
    <property type="entry name" value="AB_hydrolase_fold"/>
</dbReference>
<dbReference type="PANTHER" id="PTHR43798">
    <property type="entry name" value="MONOACYLGLYCEROL LIPASE"/>
    <property type="match status" value="1"/>
</dbReference>
<dbReference type="PANTHER" id="PTHR43798:SF33">
    <property type="entry name" value="HYDROLASE, PUTATIVE (AFU_ORTHOLOGUE AFUA_2G14860)-RELATED"/>
    <property type="match status" value="1"/>
</dbReference>
<organism evidence="2 3">
    <name type="scientific">Gilvimarinus gilvus</name>
    <dbReference type="NCBI Taxonomy" id="3058038"/>
    <lineage>
        <taxon>Bacteria</taxon>
        <taxon>Pseudomonadati</taxon>
        <taxon>Pseudomonadota</taxon>
        <taxon>Gammaproteobacteria</taxon>
        <taxon>Cellvibrionales</taxon>
        <taxon>Cellvibrionaceae</taxon>
        <taxon>Gilvimarinus</taxon>
    </lineage>
</organism>
<evidence type="ECO:0000259" key="1">
    <source>
        <dbReference type="Pfam" id="PF12697"/>
    </source>
</evidence>
<feature type="domain" description="AB hydrolase-1" evidence="1">
    <location>
        <begin position="87"/>
        <end position="281"/>
    </location>
</feature>
<proteinExistence type="predicted"/>
<dbReference type="InterPro" id="IPR000073">
    <property type="entry name" value="AB_hydrolase_1"/>
</dbReference>
<dbReference type="InterPro" id="IPR050266">
    <property type="entry name" value="AB_hydrolase_sf"/>
</dbReference>
<gene>
    <name evidence="2" type="ORF">SCD92_15360</name>
</gene>
<dbReference type="EMBL" id="JAXAFO010000031">
    <property type="protein sequence ID" value="MDX6850751.1"/>
    <property type="molecule type" value="Genomic_DNA"/>
</dbReference>
<dbReference type="Proteomes" id="UP001273505">
    <property type="component" value="Unassembled WGS sequence"/>
</dbReference>
<evidence type="ECO:0000313" key="3">
    <source>
        <dbReference type="Proteomes" id="UP001273505"/>
    </source>
</evidence>
<reference evidence="2 3" key="1">
    <citation type="submission" date="2023-11" db="EMBL/GenBank/DDBJ databases">
        <title>Gilvimarinus fulvus sp. nov., isolated from the surface of Kelp.</title>
        <authorList>
            <person name="Sun Y.Y."/>
            <person name="Gong Y."/>
            <person name="Du Z.J."/>
        </authorList>
    </citation>
    <scope>NUCLEOTIDE SEQUENCE [LARGE SCALE GENOMIC DNA]</scope>
    <source>
        <strain evidence="2 3">SDUM040013</strain>
    </source>
</reference>
<accession>A0ABU4S2Y1</accession>
<keyword evidence="2" id="KW-0378">Hydrolase</keyword>
<dbReference type="GO" id="GO:0016787">
    <property type="term" value="F:hydrolase activity"/>
    <property type="evidence" value="ECO:0007669"/>
    <property type="project" value="UniProtKB-KW"/>
</dbReference>
<sequence>MIIEFIKWLCSFGGVSGKSAIFLLVSINVLLLMSGCSTVGEVSEISTSYGQSLYRYEMHEGPTLIMEVGLADEMDDWGEVLTELSSISGIFTYNRAGFRGSYSINSVRDAKTIVTELNELLIAAKVKPPFILVGHSLGGAYMELYAKTFPENIAGVLLIDPNDARYPAACKALELDHCEPPGSMPWWAELIYPRAVAGEIKAWSHSLEQVRRSTTFPPVPLAVLSAGNDKRRGDVNAIKRQELTQHLHRQLSELSSVSKHEVCMECGHYVHRDNPQLVVEAVRWILTSAGNL</sequence>
<comment type="caution">
    <text evidence="2">The sequence shown here is derived from an EMBL/GenBank/DDBJ whole genome shotgun (WGS) entry which is preliminary data.</text>
</comment>
<dbReference type="RefSeq" id="WP_302723374.1">
    <property type="nucleotide sequence ID" value="NZ_JAULRU010000617.1"/>
</dbReference>
<dbReference type="Gene3D" id="3.40.50.1820">
    <property type="entry name" value="alpha/beta hydrolase"/>
    <property type="match status" value="1"/>
</dbReference>
<evidence type="ECO:0000313" key="2">
    <source>
        <dbReference type="EMBL" id="MDX6850751.1"/>
    </source>
</evidence>
<name>A0ABU4S2Y1_9GAMM</name>